<keyword evidence="1" id="KW-0472">Membrane</keyword>
<protein>
    <submittedName>
        <fullName evidence="2">Uncharacterized protein</fullName>
    </submittedName>
</protein>
<feature type="transmembrane region" description="Helical" evidence="1">
    <location>
        <begin position="89"/>
        <end position="106"/>
    </location>
</feature>
<comment type="caution">
    <text evidence="2">The sequence shown here is derived from an EMBL/GenBank/DDBJ whole genome shotgun (WGS) entry which is preliminary data.</text>
</comment>
<keyword evidence="1" id="KW-0812">Transmembrane</keyword>
<feature type="transmembrane region" description="Helical" evidence="1">
    <location>
        <begin position="39"/>
        <end position="60"/>
    </location>
</feature>
<organism evidence="2 3">
    <name type="scientific">candidate division Kazan bacterium RBG_13_50_9</name>
    <dbReference type="NCBI Taxonomy" id="1798535"/>
    <lineage>
        <taxon>Bacteria</taxon>
        <taxon>Bacteria division Kazan-3B-28</taxon>
    </lineage>
</organism>
<name>A0A1F4NS71_UNCK3</name>
<evidence type="ECO:0000313" key="2">
    <source>
        <dbReference type="EMBL" id="OGB74334.1"/>
    </source>
</evidence>
<evidence type="ECO:0000256" key="1">
    <source>
        <dbReference type="SAM" id="Phobius"/>
    </source>
</evidence>
<dbReference type="AlphaFoldDB" id="A0A1F4NS71"/>
<accession>A0A1F4NS71</accession>
<feature type="transmembrane region" description="Helical" evidence="1">
    <location>
        <begin position="112"/>
        <end position="138"/>
    </location>
</feature>
<sequence>MGQGGVGKSTMVRIRLFEWSGGSDFFYQWGRLKRRERNLYLFVYAVWILHAIFWLLWIAFIAPNPIALTVPLGVSLGVVAFLKDYLWPLLNLVFLGLNTWLVFLLYPRDILAAWLLLGASIFIQLVVMGITISLLFIAV</sequence>
<evidence type="ECO:0000313" key="3">
    <source>
        <dbReference type="Proteomes" id="UP000176651"/>
    </source>
</evidence>
<reference evidence="2 3" key="1">
    <citation type="journal article" date="2016" name="Nat. Commun.">
        <title>Thousands of microbial genomes shed light on interconnected biogeochemical processes in an aquifer system.</title>
        <authorList>
            <person name="Anantharaman K."/>
            <person name="Brown C.T."/>
            <person name="Hug L.A."/>
            <person name="Sharon I."/>
            <person name="Castelle C.J."/>
            <person name="Probst A.J."/>
            <person name="Thomas B.C."/>
            <person name="Singh A."/>
            <person name="Wilkins M.J."/>
            <person name="Karaoz U."/>
            <person name="Brodie E.L."/>
            <person name="Williams K.H."/>
            <person name="Hubbard S.S."/>
            <person name="Banfield J.F."/>
        </authorList>
    </citation>
    <scope>NUCLEOTIDE SEQUENCE [LARGE SCALE GENOMIC DNA]</scope>
</reference>
<keyword evidence="1" id="KW-1133">Transmembrane helix</keyword>
<gene>
    <name evidence="2" type="ORF">A2V68_01095</name>
</gene>
<dbReference type="EMBL" id="META01000003">
    <property type="protein sequence ID" value="OGB74334.1"/>
    <property type="molecule type" value="Genomic_DNA"/>
</dbReference>
<dbReference type="Proteomes" id="UP000176651">
    <property type="component" value="Unassembled WGS sequence"/>
</dbReference>
<proteinExistence type="predicted"/>
<dbReference type="STRING" id="1798535.A2V68_01095"/>